<feature type="domain" description="4Fe-4S" evidence="6">
    <location>
        <begin position="342"/>
        <end position="403"/>
    </location>
</feature>
<dbReference type="SUPFAM" id="SSF53920">
    <property type="entry name" value="Fe-only hydrogenase"/>
    <property type="match status" value="1"/>
</dbReference>
<dbReference type="InterPro" id="IPR004108">
    <property type="entry name" value="Fe_hydrogenase_lsu_C"/>
</dbReference>
<dbReference type="Gene3D" id="3.30.70.20">
    <property type="match status" value="1"/>
</dbReference>
<dbReference type="PROSITE" id="PS00198">
    <property type="entry name" value="4FE4S_FER_1"/>
    <property type="match status" value="1"/>
</dbReference>
<evidence type="ECO:0000313" key="8">
    <source>
        <dbReference type="Proteomes" id="UP000824130"/>
    </source>
</evidence>
<gene>
    <name evidence="7" type="ORF">IAD25_05795</name>
</gene>
<dbReference type="Gene3D" id="3.30.450.20">
    <property type="entry name" value="PAS domain"/>
    <property type="match status" value="1"/>
</dbReference>
<evidence type="ECO:0000259" key="5">
    <source>
        <dbReference type="PROSITE" id="PS51379"/>
    </source>
</evidence>
<evidence type="ECO:0000256" key="1">
    <source>
        <dbReference type="ARBA" id="ARBA00022485"/>
    </source>
</evidence>
<sequence>MREILRLKKTNCKNCHKCIRNCSVKSIRFTAGQAHIVEEECILCGRCFAVCPQNAKVIASDLEKVKVLLQQGQVYASVAPSFAASYPGIGIDSLEMALKKLGFAGAEETAIGATIVKKEYERILEEERPNILVSSCCPSINLMMRKYYQDILFTLAPVITPVQAHCRDIKRRHPDAKVVFIGPCISKKAEAEEDSLIDAVLMFDEFNNWLSEEGIELEKSEDRREGGKARLFPTAGGIIETMVKNPGYTYFAVDGVEKCMDVLEEIREGSLHRCFIEMSACEGSCADGPILDKMKNTPAQNYLQVVRYAKKQDFLVNEYDREDIREIHEPIPQKTEQPSEAEIEAMLTKMHKVSGQRELNCGSCGYDTCREKAAAIIQGKAEISMCLPYMLNRNGDLSDSVVVNFPDAVIVLNEKLEIQRLNTKAKKILRVMDEGDVLGENIGRLLDPEPFEMVMLKKRDIVDEQVYLAEYELYVEQTIMYDSESRQFICVLCDITTEMDLREKKRASQYQAIEIADDMAKRQLKIVQSIASLLGETTSDTLVALERLKEVISND</sequence>
<feature type="domain" description="4Fe-4S ferredoxin-type" evidence="5">
    <location>
        <begin position="32"/>
        <end position="61"/>
    </location>
</feature>
<accession>A0A9D1N6W5</accession>
<keyword evidence="1" id="KW-0004">4Fe-4S</keyword>
<dbReference type="EMBL" id="DVOB01000126">
    <property type="protein sequence ID" value="HIU96210.1"/>
    <property type="molecule type" value="Genomic_DNA"/>
</dbReference>
<evidence type="ECO:0000256" key="4">
    <source>
        <dbReference type="ARBA" id="ARBA00023014"/>
    </source>
</evidence>
<evidence type="ECO:0000313" key="7">
    <source>
        <dbReference type="EMBL" id="HIU96210.1"/>
    </source>
</evidence>
<dbReference type="InterPro" id="IPR009016">
    <property type="entry name" value="Fe_hydrogenase"/>
</dbReference>
<dbReference type="Gene3D" id="3.40.950.10">
    <property type="entry name" value="Fe-only Hydrogenase (Larger Subunit), Chain L, domain 3"/>
    <property type="match status" value="1"/>
</dbReference>
<dbReference type="InterPro" id="IPR017896">
    <property type="entry name" value="4Fe4S_Fe-S-bd"/>
</dbReference>
<dbReference type="InterPro" id="IPR017900">
    <property type="entry name" value="4Fe4S_Fe_S_CS"/>
</dbReference>
<dbReference type="SUPFAM" id="SSF54862">
    <property type="entry name" value="4Fe-4S ferredoxins"/>
    <property type="match status" value="1"/>
</dbReference>
<proteinExistence type="predicted"/>
<organism evidence="7 8">
    <name type="scientific">Candidatus Allocopromorpha excrementipullorum</name>
    <dbReference type="NCBI Taxonomy" id="2840743"/>
    <lineage>
        <taxon>Bacteria</taxon>
        <taxon>Bacillati</taxon>
        <taxon>Bacillota</taxon>
        <taxon>Clostridia</taxon>
        <taxon>Eubacteriales</taxon>
        <taxon>Eubacteriaceae</taxon>
        <taxon>Eubacteriaceae incertae sedis</taxon>
        <taxon>Candidatus Allocopromorpha</taxon>
    </lineage>
</organism>
<dbReference type="InterPro" id="IPR035965">
    <property type="entry name" value="PAS-like_dom_sf"/>
</dbReference>
<dbReference type="Pfam" id="PF04060">
    <property type="entry name" value="FeS"/>
    <property type="match status" value="1"/>
</dbReference>
<dbReference type="SUPFAM" id="SSF55785">
    <property type="entry name" value="PYP-like sensor domain (PAS domain)"/>
    <property type="match status" value="1"/>
</dbReference>
<dbReference type="GO" id="GO:0051539">
    <property type="term" value="F:4 iron, 4 sulfur cluster binding"/>
    <property type="evidence" value="ECO:0007669"/>
    <property type="project" value="UniProtKB-KW"/>
</dbReference>
<keyword evidence="4" id="KW-0411">Iron-sulfur</keyword>
<dbReference type="PROSITE" id="PS51656">
    <property type="entry name" value="4FE4S"/>
    <property type="match status" value="1"/>
</dbReference>
<dbReference type="InterPro" id="IPR007202">
    <property type="entry name" value="4Fe-4S_dom"/>
</dbReference>
<dbReference type="Pfam" id="PF02906">
    <property type="entry name" value="Fe_hyd_lg_C"/>
    <property type="match status" value="1"/>
</dbReference>
<dbReference type="Pfam" id="PF12838">
    <property type="entry name" value="Fer4_7"/>
    <property type="match status" value="1"/>
</dbReference>
<evidence type="ECO:0000256" key="2">
    <source>
        <dbReference type="ARBA" id="ARBA00022723"/>
    </source>
</evidence>
<dbReference type="Gene3D" id="1.10.15.40">
    <property type="entry name" value="Electron transport complex subunit B, putative Fe-S cluster"/>
    <property type="match status" value="1"/>
</dbReference>
<dbReference type="PROSITE" id="PS51379">
    <property type="entry name" value="4FE4S_FER_2"/>
    <property type="match status" value="1"/>
</dbReference>
<dbReference type="PANTHER" id="PTHR11615">
    <property type="entry name" value="NITRATE, FORMATE, IRON DEHYDROGENASE"/>
    <property type="match status" value="1"/>
</dbReference>
<reference evidence="7" key="1">
    <citation type="submission" date="2020-10" db="EMBL/GenBank/DDBJ databases">
        <authorList>
            <person name="Gilroy R."/>
        </authorList>
    </citation>
    <scope>NUCLEOTIDE SEQUENCE</scope>
    <source>
        <strain evidence="7">ChiSjej4B22-8349</strain>
    </source>
</reference>
<comment type="caution">
    <text evidence="7">The sequence shown here is derived from an EMBL/GenBank/DDBJ whole genome shotgun (WGS) entry which is preliminary data.</text>
</comment>
<reference evidence="7" key="2">
    <citation type="journal article" date="2021" name="PeerJ">
        <title>Extensive microbial diversity within the chicken gut microbiome revealed by metagenomics and culture.</title>
        <authorList>
            <person name="Gilroy R."/>
            <person name="Ravi A."/>
            <person name="Getino M."/>
            <person name="Pursley I."/>
            <person name="Horton D.L."/>
            <person name="Alikhan N.F."/>
            <person name="Baker D."/>
            <person name="Gharbi K."/>
            <person name="Hall N."/>
            <person name="Watson M."/>
            <person name="Adriaenssens E.M."/>
            <person name="Foster-Nyarko E."/>
            <person name="Jarju S."/>
            <person name="Secka A."/>
            <person name="Antonio M."/>
            <person name="Oren A."/>
            <person name="Chaudhuri R.R."/>
            <person name="La Ragione R."/>
            <person name="Hildebrand F."/>
            <person name="Pallen M.J."/>
        </authorList>
    </citation>
    <scope>NUCLEOTIDE SEQUENCE</scope>
    <source>
        <strain evidence="7">ChiSjej4B22-8349</strain>
    </source>
</reference>
<dbReference type="GO" id="GO:0046872">
    <property type="term" value="F:metal ion binding"/>
    <property type="evidence" value="ECO:0007669"/>
    <property type="project" value="UniProtKB-KW"/>
</dbReference>
<evidence type="ECO:0000259" key="6">
    <source>
        <dbReference type="PROSITE" id="PS51656"/>
    </source>
</evidence>
<dbReference type="Proteomes" id="UP000824130">
    <property type="component" value="Unassembled WGS sequence"/>
</dbReference>
<keyword evidence="2" id="KW-0479">Metal-binding</keyword>
<evidence type="ECO:0000256" key="3">
    <source>
        <dbReference type="ARBA" id="ARBA00023004"/>
    </source>
</evidence>
<name>A0A9D1N6W5_9FIRM</name>
<keyword evidence="3" id="KW-0408">Iron</keyword>
<dbReference type="AlphaFoldDB" id="A0A9D1N6W5"/>
<protein>
    <submittedName>
        <fullName evidence="7">4Fe-4S binding protein</fullName>
    </submittedName>
</protein>
<dbReference type="InterPro" id="IPR050340">
    <property type="entry name" value="Cytosolic_Fe-S_CAF"/>
</dbReference>